<evidence type="ECO:0008006" key="4">
    <source>
        <dbReference type="Google" id="ProtNLM"/>
    </source>
</evidence>
<reference evidence="3" key="1">
    <citation type="submission" date="2014-09" db="EMBL/GenBank/DDBJ databases">
        <authorList>
            <person name="Sharma Rahul"/>
            <person name="Thines Marco"/>
        </authorList>
    </citation>
    <scope>NUCLEOTIDE SEQUENCE [LARGE SCALE GENOMIC DNA]</scope>
</reference>
<evidence type="ECO:0000256" key="1">
    <source>
        <dbReference type="SAM" id="MobiDB-lite"/>
    </source>
</evidence>
<name>A0A0P1BK78_9BASI</name>
<dbReference type="Proteomes" id="UP000054845">
    <property type="component" value="Unassembled WGS sequence"/>
</dbReference>
<protein>
    <recommendedName>
        <fullName evidence="4">Tctex-1</fullName>
    </recommendedName>
</protein>
<dbReference type="STRING" id="401625.A0A0P1BK78"/>
<dbReference type="AlphaFoldDB" id="A0A0P1BK78"/>
<dbReference type="EMBL" id="CCYA01000278">
    <property type="protein sequence ID" value="CEH16365.1"/>
    <property type="molecule type" value="Genomic_DNA"/>
</dbReference>
<accession>A0A0P1BK78</accession>
<proteinExistence type="predicted"/>
<organism evidence="2 3">
    <name type="scientific">Ceraceosorus bombacis</name>
    <dbReference type="NCBI Taxonomy" id="401625"/>
    <lineage>
        <taxon>Eukaryota</taxon>
        <taxon>Fungi</taxon>
        <taxon>Dikarya</taxon>
        <taxon>Basidiomycota</taxon>
        <taxon>Ustilaginomycotina</taxon>
        <taxon>Exobasidiomycetes</taxon>
        <taxon>Ceraceosorales</taxon>
        <taxon>Ceraceosoraceae</taxon>
        <taxon>Ceraceosorus</taxon>
    </lineage>
</organism>
<evidence type="ECO:0000313" key="2">
    <source>
        <dbReference type="EMBL" id="CEH16365.1"/>
    </source>
</evidence>
<feature type="compositionally biased region" description="Low complexity" evidence="1">
    <location>
        <begin position="11"/>
        <end position="31"/>
    </location>
</feature>
<dbReference type="OrthoDB" id="10260741at2759"/>
<evidence type="ECO:0000313" key="3">
    <source>
        <dbReference type="Proteomes" id="UP000054845"/>
    </source>
</evidence>
<keyword evidence="3" id="KW-1185">Reference proteome</keyword>
<sequence>MSSALQGPPLSRTASSSASSSQAQQQRSTSRGVVSSSNLHAKTFDSSKLKVQLHKVLHSRLAGVAWERDKEKMKAVNRDIADNVKSRMIADAAYHWEEGDVVIHEMYANNDLIATVTAYAIRT</sequence>
<feature type="region of interest" description="Disordered" evidence="1">
    <location>
        <begin position="1"/>
        <end position="37"/>
    </location>
</feature>